<organism evidence="4">
    <name type="scientific">Thermodesulfobium narugense</name>
    <dbReference type="NCBI Taxonomy" id="184064"/>
    <lineage>
        <taxon>Bacteria</taxon>
        <taxon>Pseudomonadati</taxon>
        <taxon>Thermodesulfobiota</taxon>
        <taxon>Thermodesulfobiia</taxon>
        <taxon>Thermodesulfobiales</taxon>
        <taxon>Thermodesulfobiaceae</taxon>
        <taxon>Thermodesulfobium</taxon>
    </lineage>
</organism>
<feature type="transmembrane region" description="Helical" evidence="2">
    <location>
        <begin position="119"/>
        <end position="140"/>
    </location>
</feature>
<sequence length="226" mass="25357">MCDMCSRRSFIKKLIGVIVAFKVLSISSNSFADSMSSVWGQCPKGLQYDPYPGKCSRYIDTNNDGYCDYSEPPPKNTSNLDSSSSPKAVESLNNSHPIIGDDMAEAATRQRRRSIIESYNTGTISILTILFSLFAMLLVRAKIMKKQTLLKICNIILAISFVISGTLGMILSFKYDGLVDVYLPSWVLFLHVEFGIAFCIFAILHLLLKWRAIASYFKFNNTNNKK</sequence>
<evidence type="ECO:0000256" key="3">
    <source>
        <dbReference type="SAM" id="SignalP"/>
    </source>
</evidence>
<evidence type="ECO:0008006" key="5">
    <source>
        <dbReference type="Google" id="ProtNLM"/>
    </source>
</evidence>
<feature type="transmembrane region" description="Helical" evidence="2">
    <location>
        <begin position="152"/>
        <end position="173"/>
    </location>
</feature>
<gene>
    <name evidence="4" type="ORF">ENL70_05670</name>
</gene>
<evidence type="ECO:0000313" key="4">
    <source>
        <dbReference type="EMBL" id="HHI66016.1"/>
    </source>
</evidence>
<protein>
    <recommendedName>
        <fullName evidence="5">DUF4405 domain-containing protein</fullName>
    </recommendedName>
</protein>
<feature type="region of interest" description="Disordered" evidence="1">
    <location>
        <begin position="70"/>
        <end position="92"/>
    </location>
</feature>
<feature type="chain" id="PRO_5027564964" description="DUF4405 domain-containing protein" evidence="3">
    <location>
        <begin position="33"/>
        <end position="226"/>
    </location>
</feature>
<accession>A0A7C5KBU3</accession>
<name>A0A7C5KBU3_9BACT</name>
<feature type="compositionally biased region" description="Polar residues" evidence="1">
    <location>
        <begin position="76"/>
        <end position="92"/>
    </location>
</feature>
<evidence type="ECO:0000256" key="2">
    <source>
        <dbReference type="SAM" id="Phobius"/>
    </source>
</evidence>
<keyword evidence="2" id="KW-0812">Transmembrane</keyword>
<comment type="caution">
    <text evidence="4">The sequence shown here is derived from an EMBL/GenBank/DDBJ whole genome shotgun (WGS) entry which is preliminary data.</text>
</comment>
<keyword evidence="2" id="KW-0472">Membrane</keyword>
<feature type="signal peptide" evidence="3">
    <location>
        <begin position="1"/>
        <end position="32"/>
    </location>
</feature>
<evidence type="ECO:0000256" key="1">
    <source>
        <dbReference type="SAM" id="MobiDB-lite"/>
    </source>
</evidence>
<dbReference type="AlphaFoldDB" id="A0A7C5KBU3"/>
<keyword evidence="3" id="KW-0732">Signal</keyword>
<feature type="transmembrane region" description="Helical" evidence="2">
    <location>
        <begin position="185"/>
        <end position="208"/>
    </location>
</feature>
<proteinExistence type="predicted"/>
<reference evidence="4" key="1">
    <citation type="journal article" date="2020" name="mSystems">
        <title>Genome- and Community-Level Interaction Insights into Carbon Utilization and Element Cycling Functions of Hydrothermarchaeota in Hydrothermal Sediment.</title>
        <authorList>
            <person name="Zhou Z."/>
            <person name="Liu Y."/>
            <person name="Xu W."/>
            <person name="Pan J."/>
            <person name="Luo Z.H."/>
            <person name="Li M."/>
        </authorList>
    </citation>
    <scope>NUCLEOTIDE SEQUENCE [LARGE SCALE GENOMIC DNA]</scope>
    <source>
        <strain evidence="4">SpSt-1019</strain>
    </source>
</reference>
<keyword evidence="2" id="KW-1133">Transmembrane helix</keyword>
<dbReference type="EMBL" id="DRUY01000188">
    <property type="protein sequence ID" value="HHI66016.1"/>
    <property type="molecule type" value="Genomic_DNA"/>
</dbReference>